<name>A0A1B6D891_9HEMI</name>
<keyword evidence="1" id="KW-0472">Membrane</keyword>
<feature type="transmembrane region" description="Helical" evidence="1">
    <location>
        <begin position="31"/>
        <end position="53"/>
    </location>
</feature>
<dbReference type="AlphaFoldDB" id="A0A1B6D891"/>
<sequence>RKDTGKNIQHVATTENKMEALWRVPIGNMHFFILVVALCLFLIFRCLVCCCIYKTRKKKDNYYIPLSAKSPPASPRSTISYPLSRNTSTSKCSNCSKITINSKNGSLSSNQNFPQNRSVSQPVLRSQSFDSEYMRTNYVFHSLRQPSSSFRGWLTEQARRMNIISPSSMATLTSEVSWTSYFILRTPSSSSQSE</sequence>
<feature type="non-terminal residue" evidence="2">
    <location>
        <position position="1"/>
    </location>
</feature>
<keyword evidence="1" id="KW-1133">Transmembrane helix</keyword>
<dbReference type="EMBL" id="GEDC01015432">
    <property type="protein sequence ID" value="JAS21866.1"/>
    <property type="molecule type" value="Transcribed_RNA"/>
</dbReference>
<feature type="non-terminal residue" evidence="2">
    <location>
        <position position="194"/>
    </location>
</feature>
<keyword evidence="1" id="KW-0812">Transmembrane</keyword>
<evidence type="ECO:0000313" key="2">
    <source>
        <dbReference type="EMBL" id="JAS21866.1"/>
    </source>
</evidence>
<evidence type="ECO:0000256" key="1">
    <source>
        <dbReference type="SAM" id="Phobius"/>
    </source>
</evidence>
<reference evidence="2" key="1">
    <citation type="submission" date="2015-12" db="EMBL/GenBank/DDBJ databases">
        <title>De novo transcriptome assembly of four potential Pierce s Disease insect vectors from Arizona vineyards.</title>
        <authorList>
            <person name="Tassone E.E."/>
        </authorList>
    </citation>
    <scope>NUCLEOTIDE SEQUENCE</scope>
</reference>
<proteinExistence type="predicted"/>
<protein>
    <submittedName>
        <fullName evidence="2">Uncharacterized protein</fullName>
    </submittedName>
</protein>
<organism evidence="2">
    <name type="scientific">Clastoptera arizonana</name>
    <name type="common">Arizona spittle bug</name>
    <dbReference type="NCBI Taxonomy" id="38151"/>
    <lineage>
        <taxon>Eukaryota</taxon>
        <taxon>Metazoa</taxon>
        <taxon>Ecdysozoa</taxon>
        <taxon>Arthropoda</taxon>
        <taxon>Hexapoda</taxon>
        <taxon>Insecta</taxon>
        <taxon>Pterygota</taxon>
        <taxon>Neoptera</taxon>
        <taxon>Paraneoptera</taxon>
        <taxon>Hemiptera</taxon>
        <taxon>Auchenorrhyncha</taxon>
        <taxon>Cercopoidea</taxon>
        <taxon>Clastopteridae</taxon>
        <taxon>Clastoptera</taxon>
    </lineage>
</organism>
<gene>
    <name evidence="2" type="ORF">g.44316</name>
</gene>
<accession>A0A1B6D891</accession>